<keyword evidence="2 5" id="KW-0812">Transmembrane</keyword>
<feature type="transmembrane region" description="Helical" evidence="5">
    <location>
        <begin position="25"/>
        <end position="48"/>
    </location>
</feature>
<feature type="transmembrane region" description="Helical" evidence="5">
    <location>
        <begin position="166"/>
        <end position="192"/>
    </location>
</feature>
<dbReference type="STRING" id="984487.A0A1E4SHY1"/>
<sequence>MAPPSSLRPRPVSQQLIALAKTQQFYWFLGHVLAFINFGIQAVLFIWPSASLKHYRFTLLSILITYVIVIKQIYFKRLSLSSVSLTRLARDENVHYFVLALTFYVASFKIGVIAGSLYLFIIFAVFHILTYFQNNLLAVLVPSIAAQQQINTQINNFTLKFNQQALVLAANAEVILAVLSGFQLIPAFLFQLLWSRQVVYFATKVVVFGVVLVFVKFRYDANPYTKAVVDQFDARINAFVFGLNDQRLVAVYTKLKQDALRFLAPIKVPKEEIKKN</sequence>
<dbReference type="GeneID" id="30984047"/>
<protein>
    <recommendedName>
        <fullName evidence="8">Pore and endoplasmic reticulum protein of 33 kDa</fullName>
    </recommendedName>
</protein>
<dbReference type="PANTHER" id="PTHR12703">
    <property type="entry name" value="TRANSMEMBRANE PROTEIN 33"/>
    <property type="match status" value="1"/>
</dbReference>
<evidence type="ECO:0000256" key="4">
    <source>
        <dbReference type="ARBA" id="ARBA00023136"/>
    </source>
</evidence>
<evidence type="ECO:0000256" key="1">
    <source>
        <dbReference type="ARBA" id="ARBA00004141"/>
    </source>
</evidence>
<dbReference type="AlphaFoldDB" id="A0A1E4SHY1"/>
<gene>
    <name evidence="6" type="ORF">CANTADRAFT_51191</name>
</gene>
<comment type="subcellular location">
    <subcellularLocation>
        <location evidence="1">Membrane</location>
        <topology evidence="1">Multi-pass membrane protein</topology>
    </subcellularLocation>
</comment>
<feature type="transmembrane region" description="Helical" evidence="5">
    <location>
        <begin position="198"/>
        <end position="217"/>
    </location>
</feature>
<dbReference type="GO" id="GO:0016020">
    <property type="term" value="C:membrane"/>
    <property type="evidence" value="ECO:0007669"/>
    <property type="project" value="UniProtKB-SubCell"/>
</dbReference>
<evidence type="ECO:0000313" key="6">
    <source>
        <dbReference type="EMBL" id="ODV79106.1"/>
    </source>
</evidence>
<keyword evidence="7" id="KW-1185">Reference proteome</keyword>
<reference evidence="7" key="1">
    <citation type="submission" date="2016-05" db="EMBL/GenBank/DDBJ databases">
        <title>Comparative genomics of biotechnologically important yeasts.</title>
        <authorList>
            <consortium name="DOE Joint Genome Institute"/>
            <person name="Riley R."/>
            <person name="Haridas S."/>
            <person name="Wolfe K.H."/>
            <person name="Lopes M.R."/>
            <person name="Hittinger C.T."/>
            <person name="Goker M."/>
            <person name="Salamov A."/>
            <person name="Wisecaver J."/>
            <person name="Long T.M."/>
            <person name="Aerts A.L."/>
            <person name="Barry K."/>
            <person name="Choi C."/>
            <person name="Clum A."/>
            <person name="Coughlan A.Y."/>
            <person name="Deshpande S."/>
            <person name="Douglass A.P."/>
            <person name="Hanson S.J."/>
            <person name="Klenk H.-P."/>
            <person name="Labutti K."/>
            <person name="Lapidus A."/>
            <person name="Lindquist E."/>
            <person name="Lipzen A."/>
            <person name="Meier-Kolthoff J.P."/>
            <person name="Ohm R.A."/>
            <person name="Otillar R.P."/>
            <person name="Pangilinan J."/>
            <person name="Peng Y."/>
            <person name="Rokas A."/>
            <person name="Rosa C.A."/>
            <person name="Scheuner C."/>
            <person name="Sibirny A.A."/>
            <person name="Slot J.C."/>
            <person name="Stielow J.B."/>
            <person name="Sun H."/>
            <person name="Kurtzman C.P."/>
            <person name="Blackwell M."/>
            <person name="Grigoriev I.V."/>
            <person name="Jeffries T.W."/>
        </authorList>
    </citation>
    <scope>NUCLEOTIDE SEQUENCE [LARGE SCALE GENOMIC DNA]</scope>
    <source>
        <strain evidence="7">NRRL Y-17324</strain>
    </source>
</reference>
<dbReference type="GO" id="GO:0071786">
    <property type="term" value="P:endoplasmic reticulum tubular network organization"/>
    <property type="evidence" value="ECO:0007669"/>
    <property type="project" value="TreeGrafter"/>
</dbReference>
<dbReference type="Proteomes" id="UP000094285">
    <property type="component" value="Unassembled WGS sequence"/>
</dbReference>
<dbReference type="RefSeq" id="XP_020064228.1">
    <property type="nucleotide sequence ID" value="XM_020209911.1"/>
</dbReference>
<organism evidence="6 7">
    <name type="scientific">Suhomyces tanzawaensis NRRL Y-17324</name>
    <dbReference type="NCBI Taxonomy" id="984487"/>
    <lineage>
        <taxon>Eukaryota</taxon>
        <taxon>Fungi</taxon>
        <taxon>Dikarya</taxon>
        <taxon>Ascomycota</taxon>
        <taxon>Saccharomycotina</taxon>
        <taxon>Pichiomycetes</taxon>
        <taxon>Debaryomycetaceae</taxon>
        <taxon>Suhomyces</taxon>
    </lineage>
</organism>
<evidence type="ECO:0000256" key="5">
    <source>
        <dbReference type="SAM" id="Phobius"/>
    </source>
</evidence>
<evidence type="ECO:0000256" key="2">
    <source>
        <dbReference type="ARBA" id="ARBA00022692"/>
    </source>
</evidence>
<feature type="transmembrane region" description="Helical" evidence="5">
    <location>
        <begin position="94"/>
        <end position="114"/>
    </location>
</feature>
<name>A0A1E4SHY1_9ASCO</name>
<evidence type="ECO:0000313" key="7">
    <source>
        <dbReference type="Proteomes" id="UP000094285"/>
    </source>
</evidence>
<keyword evidence="4 5" id="KW-0472">Membrane</keyword>
<dbReference type="EMBL" id="KV453912">
    <property type="protein sequence ID" value="ODV79106.1"/>
    <property type="molecule type" value="Genomic_DNA"/>
</dbReference>
<dbReference type="GO" id="GO:0005783">
    <property type="term" value="C:endoplasmic reticulum"/>
    <property type="evidence" value="ECO:0007669"/>
    <property type="project" value="TreeGrafter"/>
</dbReference>
<accession>A0A1E4SHY1</accession>
<dbReference type="OrthoDB" id="5581259at2759"/>
<dbReference type="InterPro" id="IPR051645">
    <property type="entry name" value="PER33/POM33_regulator"/>
</dbReference>
<evidence type="ECO:0008006" key="8">
    <source>
        <dbReference type="Google" id="ProtNLM"/>
    </source>
</evidence>
<feature type="transmembrane region" description="Helical" evidence="5">
    <location>
        <begin position="120"/>
        <end position="145"/>
    </location>
</feature>
<dbReference type="PANTHER" id="PTHR12703:SF4">
    <property type="entry name" value="TRANSMEMBRANE PROTEIN 33"/>
    <property type="match status" value="1"/>
</dbReference>
<keyword evidence="3 5" id="KW-1133">Transmembrane helix</keyword>
<evidence type="ECO:0000256" key="3">
    <source>
        <dbReference type="ARBA" id="ARBA00022989"/>
    </source>
</evidence>
<dbReference type="GO" id="GO:0061024">
    <property type="term" value="P:membrane organization"/>
    <property type="evidence" value="ECO:0007669"/>
    <property type="project" value="TreeGrafter"/>
</dbReference>
<feature type="transmembrane region" description="Helical" evidence="5">
    <location>
        <begin position="54"/>
        <end position="74"/>
    </location>
</feature>
<proteinExistence type="predicted"/>